<evidence type="ECO:0000313" key="2">
    <source>
        <dbReference type="EMBL" id="KAF5868338.1"/>
    </source>
</evidence>
<feature type="compositionally biased region" description="Polar residues" evidence="1">
    <location>
        <begin position="98"/>
        <end position="111"/>
    </location>
</feature>
<dbReference type="Proteomes" id="UP000531561">
    <property type="component" value="Unassembled WGS sequence"/>
</dbReference>
<dbReference type="OrthoDB" id="4232400at2759"/>
<sequence length="135" mass="15126">MNSSIKAPRMTDSAWLKKNGWESMHHFMVSYQLRIEDDDSYEQGKLILAAVRAFNKKEEPISKAERSTSFQNTSEQTQINSATNHDAGTRSHAPGNQDGKQFSAGGSTSPSEIILDDKKPVEFMGTLRTVIEEYL</sequence>
<feature type="region of interest" description="Disordered" evidence="1">
    <location>
        <begin position="58"/>
        <end position="116"/>
    </location>
</feature>
<comment type="caution">
    <text evidence="2">The sequence shown here is derived from an EMBL/GenBank/DDBJ whole genome shotgun (WGS) entry which is preliminary data.</text>
</comment>
<keyword evidence="3" id="KW-1185">Reference proteome</keyword>
<gene>
    <name evidence="2" type="ORF">Bfra_007536</name>
</gene>
<feature type="compositionally biased region" description="Polar residues" evidence="1">
    <location>
        <begin position="67"/>
        <end position="86"/>
    </location>
</feature>
<reference evidence="2 3" key="1">
    <citation type="journal article" date="2020" name="Phytopathology">
        <title>A high-quality genome resource of Botrytis fragariae, a new and rapidly spreading fungal pathogen causing strawberry gray mold in the U.S.A.</title>
        <authorList>
            <person name="Wu Y."/>
            <person name="Saski C.A."/>
            <person name="Schnabel G."/>
            <person name="Xiao S."/>
            <person name="Hu M."/>
        </authorList>
    </citation>
    <scope>NUCLEOTIDE SEQUENCE [LARGE SCALE GENOMIC DNA]</scope>
    <source>
        <strain evidence="2 3">BVB16</strain>
    </source>
</reference>
<dbReference type="AlphaFoldDB" id="A0A8H6EDP6"/>
<accession>A0A8H6EDP6</accession>
<evidence type="ECO:0000256" key="1">
    <source>
        <dbReference type="SAM" id="MobiDB-lite"/>
    </source>
</evidence>
<name>A0A8H6EDP6_9HELO</name>
<evidence type="ECO:0000313" key="3">
    <source>
        <dbReference type="Proteomes" id="UP000531561"/>
    </source>
</evidence>
<proteinExistence type="predicted"/>
<dbReference type="EMBL" id="JABFCT010000026">
    <property type="protein sequence ID" value="KAF5868338.1"/>
    <property type="molecule type" value="Genomic_DNA"/>
</dbReference>
<protein>
    <submittedName>
        <fullName evidence="2">Uncharacterized protein</fullName>
    </submittedName>
</protein>
<organism evidence="2 3">
    <name type="scientific">Botrytis fragariae</name>
    <dbReference type="NCBI Taxonomy" id="1964551"/>
    <lineage>
        <taxon>Eukaryota</taxon>
        <taxon>Fungi</taxon>
        <taxon>Dikarya</taxon>
        <taxon>Ascomycota</taxon>
        <taxon>Pezizomycotina</taxon>
        <taxon>Leotiomycetes</taxon>
        <taxon>Helotiales</taxon>
        <taxon>Sclerotiniaceae</taxon>
        <taxon>Botrytis</taxon>
    </lineage>
</organism>
<dbReference type="RefSeq" id="XP_037187287.1">
    <property type="nucleotide sequence ID" value="XM_037337907.1"/>
</dbReference>
<dbReference type="GeneID" id="59261599"/>